<protein>
    <recommendedName>
        <fullName evidence="3">Aminotransferase class I/classII large domain-containing protein</fullName>
    </recommendedName>
</protein>
<dbReference type="GO" id="GO:0004069">
    <property type="term" value="F:L-aspartate:2-oxoglutarate aminotransferase activity"/>
    <property type="evidence" value="ECO:0000318"/>
    <property type="project" value="GO_Central"/>
</dbReference>
<dbReference type="GO" id="GO:0008793">
    <property type="term" value="F:aromatic-amino-acid transaminase activity"/>
    <property type="evidence" value="ECO:0000318"/>
    <property type="project" value="GO_Central"/>
</dbReference>
<dbReference type="FunCoup" id="A0A059CGY9">
    <property type="interactions" value="170"/>
</dbReference>
<feature type="compositionally biased region" description="Basic and acidic residues" evidence="2">
    <location>
        <begin position="174"/>
        <end position="183"/>
    </location>
</feature>
<dbReference type="AlphaFoldDB" id="A0A059CGY9"/>
<evidence type="ECO:0000313" key="4">
    <source>
        <dbReference type="EMBL" id="KCW77662.1"/>
    </source>
</evidence>
<accession>A0A059CGY9</accession>
<dbReference type="OMA" id="SIWSPRG"/>
<evidence type="ECO:0000259" key="3">
    <source>
        <dbReference type="Pfam" id="PF00155"/>
    </source>
</evidence>
<dbReference type="InterPro" id="IPR015424">
    <property type="entry name" value="PyrdxlP-dep_Trfase"/>
</dbReference>
<evidence type="ECO:0000256" key="1">
    <source>
        <dbReference type="ARBA" id="ARBA00022898"/>
    </source>
</evidence>
<dbReference type="PANTHER" id="PTHR43795:SF85">
    <property type="entry name" value="AMINOTRANSFERASE ACS10-RELATED"/>
    <property type="match status" value="1"/>
</dbReference>
<dbReference type="CDD" id="cd00609">
    <property type="entry name" value="AAT_like"/>
    <property type="match status" value="1"/>
</dbReference>
<dbReference type="eggNOG" id="KOG0256">
    <property type="taxonomic scope" value="Eukaryota"/>
</dbReference>
<dbReference type="Gene3D" id="3.90.1150.10">
    <property type="entry name" value="Aspartate Aminotransferase, domain 1"/>
    <property type="match status" value="1"/>
</dbReference>
<dbReference type="InterPro" id="IPR050478">
    <property type="entry name" value="Ethylene_sulfur-biosynth"/>
</dbReference>
<dbReference type="InterPro" id="IPR015421">
    <property type="entry name" value="PyrdxlP-dep_Trfase_major"/>
</dbReference>
<sequence>MSFRRDIWRFVNFHIQSSLEHSPFLNPLRGKAFPPPAPPKECLFLTRAGLATRQRSSVRSKRAYTSEASRDDWKMTDDVSNSCQWICRNICQHTRFFSPSLPLSPAPSQPILLPPRYLRTSLLPSLVRTQFKRTAAPAPAPWHSSISFRFVSIFASTQKHEFSKMTRPRHPRTRNPDPEEDSKPTTSSSSGGGGGTAMRVIVPLQGVVQGRGGLVLGSVIPCALFYFLQLYLKRNRSREEHPPPPPSPSSSAEHLPEVPGLQRTLSRAHLSPRGPAHVSGRVNAILRSGDSPDIVGVKKYLEDAYDKMSNPDGVIQLGLAENKVGSDLVRNWLVENGREAMLGDELSISGITNYQPFDGLMELKVAVAEFMSQAIEGAVSFDPSQIVLTTGASAAIEMLSFCIADAGNAFLVPTPYYPSFDCDLKWRSGVEIIPVPCRSADGFSLNFTALDLAFSQAKKRGVKVRGIIISNPSDPVGSLPNRETLYNLLDFATEKNMHIICNEVFVGSTHGEGFLSMAQVADSEDFDRSRVHIIYSLSEDLSLIGFNVGVIYSFNQNVVAAAKKLARFSSISSPTQRMLVSLLSDTRFMQNFIRISREKLGKMYMMFTGELRQLGIECVKGSGGSYCWADMSGLIRSYSEKGELELWDKLLNTAKINVTPGSICHCIEPGWFRFCFTALTEEDIPLVMKRLQKVTETCKSRS</sequence>
<feature type="domain" description="Aminotransferase class I/classII large" evidence="3">
    <location>
        <begin position="316"/>
        <end position="691"/>
    </location>
</feature>
<proteinExistence type="predicted"/>
<organism evidence="4">
    <name type="scientific">Eucalyptus grandis</name>
    <name type="common">Flooded gum</name>
    <dbReference type="NCBI Taxonomy" id="71139"/>
    <lineage>
        <taxon>Eukaryota</taxon>
        <taxon>Viridiplantae</taxon>
        <taxon>Streptophyta</taxon>
        <taxon>Embryophyta</taxon>
        <taxon>Tracheophyta</taxon>
        <taxon>Spermatophyta</taxon>
        <taxon>Magnoliopsida</taxon>
        <taxon>eudicotyledons</taxon>
        <taxon>Gunneridae</taxon>
        <taxon>Pentapetalae</taxon>
        <taxon>rosids</taxon>
        <taxon>malvids</taxon>
        <taxon>Myrtales</taxon>
        <taxon>Myrtaceae</taxon>
        <taxon>Myrtoideae</taxon>
        <taxon>Eucalypteae</taxon>
        <taxon>Eucalyptus</taxon>
    </lineage>
</organism>
<dbReference type="InParanoid" id="A0A059CGY9"/>
<dbReference type="Pfam" id="PF00155">
    <property type="entry name" value="Aminotran_1_2"/>
    <property type="match status" value="1"/>
</dbReference>
<dbReference type="SUPFAM" id="SSF53383">
    <property type="entry name" value="PLP-dependent transferases"/>
    <property type="match status" value="1"/>
</dbReference>
<dbReference type="GO" id="GO:0006520">
    <property type="term" value="P:amino acid metabolic process"/>
    <property type="evidence" value="ECO:0000318"/>
    <property type="project" value="GO_Central"/>
</dbReference>
<dbReference type="PANTHER" id="PTHR43795">
    <property type="entry name" value="BIFUNCTIONAL ASPARTATE AMINOTRANSFERASE AND GLUTAMATE/ASPARTATE-PREPHENATE AMINOTRANSFERASE-RELATED"/>
    <property type="match status" value="1"/>
</dbReference>
<name>A0A059CGY9_EUCGR</name>
<dbReference type="InterPro" id="IPR004839">
    <property type="entry name" value="Aminotransferase_I/II_large"/>
</dbReference>
<dbReference type="Gene3D" id="3.40.640.10">
    <property type="entry name" value="Type I PLP-dependent aspartate aminotransferase-like (Major domain)"/>
    <property type="match status" value="1"/>
</dbReference>
<feature type="region of interest" description="Disordered" evidence="2">
    <location>
        <begin position="161"/>
        <end position="197"/>
    </location>
</feature>
<dbReference type="PRINTS" id="PR00753">
    <property type="entry name" value="ACCSYNTHASE"/>
</dbReference>
<reference evidence="4" key="1">
    <citation type="submission" date="2013-07" db="EMBL/GenBank/DDBJ databases">
        <title>The genome of Eucalyptus grandis.</title>
        <authorList>
            <person name="Schmutz J."/>
            <person name="Hayes R."/>
            <person name="Myburg A."/>
            <person name="Tuskan G."/>
            <person name="Grattapaglia D."/>
            <person name="Rokhsar D.S."/>
        </authorList>
    </citation>
    <scope>NUCLEOTIDE SEQUENCE</scope>
    <source>
        <tissue evidence="4">Leaf extractions</tissue>
    </source>
</reference>
<dbReference type="Gramene" id="KCW77662">
    <property type="protein sequence ID" value="KCW77662"/>
    <property type="gene ID" value="EUGRSUZ_D01961"/>
</dbReference>
<dbReference type="EMBL" id="KK198756">
    <property type="protein sequence ID" value="KCW77662.1"/>
    <property type="molecule type" value="Genomic_DNA"/>
</dbReference>
<dbReference type="GO" id="GO:0030170">
    <property type="term" value="F:pyridoxal phosphate binding"/>
    <property type="evidence" value="ECO:0007669"/>
    <property type="project" value="InterPro"/>
</dbReference>
<evidence type="ECO:0000256" key="2">
    <source>
        <dbReference type="SAM" id="MobiDB-lite"/>
    </source>
</evidence>
<gene>
    <name evidence="4" type="ORF">EUGRSUZ_D01961</name>
</gene>
<feature type="region of interest" description="Disordered" evidence="2">
    <location>
        <begin position="237"/>
        <end position="260"/>
    </location>
</feature>
<dbReference type="InterPro" id="IPR015422">
    <property type="entry name" value="PyrdxlP-dep_Trfase_small"/>
</dbReference>
<keyword evidence="1" id="KW-0663">Pyridoxal phosphate</keyword>
<dbReference type="STRING" id="71139.A0A059CGY9"/>